<reference evidence="2 3" key="1">
    <citation type="submission" date="2024-02" db="EMBL/GenBank/DDBJ databases">
        <title>Comparative Genomic Analysis of Flavobacterium Species Causing Columnaris Disease of Freshwater Fish in Thailand: Insights into Virulence and Resistance Mechanisms.</title>
        <authorList>
            <person name="Nguyen D."/>
            <person name="Chokmangmeepisarn P."/>
            <person name="Khianchaikhan K."/>
            <person name="Morishita M."/>
            <person name="Bunnoy A."/>
            <person name="Rodkhum C."/>
        </authorList>
    </citation>
    <scope>NUCLEOTIDE SEQUENCE [LARGE SCALE GENOMIC DNA]</scope>
    <source>
        <strain evidence="2 3">CNRT2201</strain>
    </source>
</reference>
<name>A0ABW8PAA2_9FLAO</name>
<dbReference type="EMBL" id="JAZGZP010000015">
    <property type="protein sequence ID" value="MFK7001376.1"/>
    <property type="molecule type" value="Genomic_DNA"/>
</dbReference>
<keyword evidence="1" id="KW-0812">Transmembrane</keyword>
<feature type="transmembrane region" description="Helical" evidence="1">
    <location>
        <begin position="106"/>
        <end position="126"/>
    </location>
</feature>
<dbReference type="RefSeq" id="WP_088398452.1">
    <property type="nucleotide sequence ID" value="NZ_JAZGZP010000015.1"/>
</dbReference>
<feature type="transmembrane region" description="Helical" evidence="1">
    <location>
        <begin position="81"/>
        <end position="99"/>
    </location>
</feature>
<accession>A0ABW8PAA2</accession>
<feature type="transmembrane region" description="Helical" evidence="1">
    <location>
        <begin position="168"/>
        <end position="185"/>
    </location>
</feature>
<gene>
    <name evidence="2" type="ORF">V3I07_10755</name>
</gene>
<dbReference type="Proteomes" id="UP001621706">
    <property type="component" value="Unassembled WGS sequence"/>
</dbReference>
<proteinExistence type="predicted"/>
<evidence type="ECO:0000313" key="3">
    <source>
        <dbReference type="Proteomes" id="UP001621706"/>
    </source>
</evidence>
<sequence length="190" mass="21795">MKTQKLSLISKVLLITISVLFILSVFFPLWQIQLDAPQYPEGLVLRLYAYKIGGDVEIINGLNHYIGMATLHTENFFEFSVLTYILVSFGLVALLLLLLDKVKYIFIFLILYIVFIILSAIDFYRWNYEYGHNLDPNAAIKVPGMAYQPPLIGYKQLLNFAAYSIPDIGGWMLAMVGILLLFILIKEKKY</sequence>
<keyword evidence="1" id="KW-0472">Membrane</keyword>
<keyword evidence="3" id="KW-1185">Reference proteome</keyword>
<keyword evidence="1" id="KW-1133">Transmembrane helix</keyword>
<feature type="transmembrane region" description="Helical" evidence="1">
    <location>
        <begin position="12"/>
        <end position="30"/>
    </location>
</feature>
<comment type="caution">
    <text evidence="2">The sequence shown here is derived from an EMBL/GenBank/DDBJ whole genome shotgun (WGS) entry which is preliminary data.</text>
</comment>
<organism evidence="2 3">
    <name type="scientific">Flavobacterium oreochromis</name>
    <dbReference type="NCBI Taxonomy" id="2906078"/>
    <lineage>
        <taxon>Bacteria</taxon>
        <taxon>Pseudomonadati</taxon>
        <taxon>Bacteroidota</taxon>
        <taxon>Flavobacteriia</taxon>
        <taxon>Flavobacteriales</taxon>
        <taxon>Flavobacteriaceae</taxon>
        <taxon>Flavobacterium</taxon>
    </lineage>
</organism>
<evidence type="ECO:0000313" key="2">
    <source>
        <dbReference type="EMBL" id="MFK7001376.1"/>
    </source>
</evidence>
<evidence type="ECO:0008006" key="4">
    <source>
        <dbReference type="Google" id="ProtNLM"/>
    </source>
</evidence>
<protein>
    <recommendedName>
        <fullName evidence="4">Copper chaperone NosL</fullName>
    </recommendedName>
</protein>
<evidence type="ECO:0000256" key="1">
    <source>
        <dbReference type="SAM" id="Phobius"/>
    </source>
</evidence>